<dbReference type="Gene3D" id="1.25.20.10">
    <property type="entry name" value="Bacterial muramidases"/>
    <property type="match status" value="1"/>
</dbReference>
<comment type="similarity">
    <text evidence="1">Belongs to the transglycosylase Slt family.</text>
</comment>
<reference evidence="6 7" key="1">
    <citation type="submission" date="2019-03" db="EMBL/GenBank/DDBJ databases">
        <title>Genomic Encyclopedia of Type Strains, Phase IV (KMG-IV): sequencing the most valuable type-strain genomes for metagenomic binning, comparative biology and taxonomic classification.</title>
        <authorList>
            <person name="Goeker M."/>
        </authorList>
    </citation>
    <scope>NUCLEOTIDE SEQUENCE [LARGE SCALE GENOMIC DNA]</scope>
    <source>
        <strain evidence="6 7">DSM 26377</strain>
    </source>
</reference>
<dbReference type="InterPro" id="IPR000189">
    <property type="entry name" value="Transglyc_AS"/>
</dbReference>
<dbReference type="GO" id="GO:0016020">
    <property type="term" value="C:membrane"/>
    <property type="evidence" value="ECO:0007669"/>
    <property type="project" value="InterPro"/>
</dbReference>
<dbReference type="Gene3D" id="1.10.530.10">
    <property type="match status" value="1"/>
</dbReference>
<dbReference type="EMBL" id="SOBT01000009">
    <property type="protein sequence ID" value="TDU28673.1"/>
    <property type="molecule type" value="Genomic_DNA"/>
</dbReference>
<dbReference type="PROSITE" id="PS00922">
    <property type="entry name" value="TRANSGLYCOSYLASE"/>
    <property type="match status" value="1"/>
</dbReference>
<protein>
    <submittedName>
        <fullName evidence="6">Soluble lytic murein transglycosylase</fullName>
    </submittedName>
</protein>
<dbReference type="GO" id="GO:0000270">
    <property type="term" value="P:peptidoglycan metabolic process"/>
    <property type="evidence" value="ECO:0007669"/>
    <property type="project" value="InterPro"/>
</dbReference>
<name>A0A4R7P4F5_9GAMM</name>
<dbReference type="PANTHER" id="PTHR37423:SF5">
    <property type="entry name" value="SOLUBLE LYTIC MUREIN TRANSGLYCOSYLASE"/>
    <property type="match status" value="1"/>
</dbReference>
<evidence type="ECO:0000259" key="5">
    <source>
        <dbReference type="Pfam" id="PF14718"/>
    </source>
</evidence>
<dbReference type="InterPro" id="IPR008258">
    <property type="entry name" value="Transglycosylase_SLT_dom_1"/>
</dbReference>
<dbReference type="Gene3D" id="1.10.1240.20">
    <property type="entry name" value="Lytic transglycosylase, superhelical linker domain"/>
    <property type="match status" value="1"/>
</dbReference>
<sequence length="654" mass="72574">MLSRALTVVVALLLPSLAAAQTPDALAPARAAFVEALAAIPRGVVDANDSALLRSYPLYPYLEGERLEWQLARSPLPPDDAIGTFLTRDGDAPWTRDLRTAWLRKLADQGRWPEFLAYYVEARADTSLRCHAIVASIATGPTPALIAPGLAIWRTGSELPASCAPMIDWLTQQGVLGAAQVAERARLALEAGKLDVARMLIRQLPAPQRAPYELWVDVLSDPTRNLERGIVSGVEPRAAIDGFAKLARANPDDAAVVAARLEANCGRPCTMPSLQSPGSTGEMRREIALNLAWSRRPETVGMFRQVPEVALDERAHEWRVRAALWASDWPQAASWIAQMPPALAEQPRWRYWRGRVAEKLDRRDAASADYQRLSTENGYYSALASERLGRAYAPRAQVRPGDPAARQLIGDSPGFVRAREAWKIEQLPWARAEWNEATKNFDATHLLEAARVASAWGWHLQAVASSTRAEVFDDFDLLYPRPYAAELTGAAKRAKLPPEWVWGVLRQESLYDPRARSSANALGLLQLLPETARAVARRNGFDKPTEESLFDPSTNLLLGTTYLREQFETFGGRFVLVLGAYNAGPNAVRRWLPAQPLETDVWIENIPFNETRNYIQRIAWHSTVFGWEASGKPQRMKPWLTPISADLAPTGQLE</sequence>
<evidence type="ECO:0000256" key="2">
    <source>
        <dbReference type="ARBA" id="ARBA00022729"/>
    </source>
</evidence>
<dbReference type="CDD" id="cd13401">
    <property type="entry name" value="Slt70-like"/>
    <property type="match status" value="1"/>
</dbReference>
<evidence type="ECO:0000256" key="3">
    <source>
        <dbReference type="SAM" id="SignalP"/>
    </source>
</evidence>
<dbReference type="Proteomes" id="UP000295341">
    <property type="component" value="Unassembled WGS sequence"/>
</dbReference>
<dbReference type="InterPro" id="IPR012289">
    <property type="entry name" value="Lytic_TGlycosylase_superhlx_L"/>
</dbReference>
<evidence type="ECO:0000256" key="1">
    <source>
        <dbReference type="ARBA" id="ARBA00007734"/>
    </source>
</evidence>
<keyword evidence="2 3" id="KW-0732">Signal</keyword>
<dbReference type="InterPro" id="IPR008939">
    <property type="entry name" value="Lytic_TGlycosylase_superhlx_U"/>
</dbReference>
<dbReference type="PANTHER" id="PTHR37423">
    <property type="entry name" value="SOLUBLE LYTIC MUREIN TRANSGLYCOSYLASE-RELATED"/>
    <property type="match status" value="1"/>
</dbReference>
<dbReference type="RefSeq" id="WP_162851232.1">
    <property type="nucleotide sequence ID" value="NZ_MWIN01000002.1"/>
</dbReference>
<evidence type="ECO:0000313" key="7">
    <source>
        <dbReference type="Proteomes" id="UP000295341"/>
    </source>
</evidence>
<dbReference type="Pfam" id="PF01464">
    <property type="entry name" value="SLT"/>
    <property type="match status" value="1"/>
</dbReference>
<feature type="chain" id="PRO_5030099541" evidence="3">
    <location>
        <begin position="21"/>
        <end position="654"/>
    </location>
</feature>
<feature type="domain" description="Lytic transglycosylase superhelical linker" evidence="5">
    <location>
        <begin position="410"/>
        <end position="474"/>
    </location>
</feature>
<dbReference type="GO" id="GO:0008933">
    <property type="term" value="F:peptidoglycan lytic transglycosylase activity"/>
    <property type="evidence" value="ECO:0007669"/>
    <property type="project" value="InterPro"/>
</dbReference>
<dbReference type="InterPro" id="IPR023346">
    <property type="entry name" value="Lysozyme-like_dom_sf"/>
</dbReference>
<evidence type="ECO:0000313" key="6">
    <source>
        <dbReference type="EMBL" id="TDU28673.1"/>
    </source>
</evidence>
<dbReference type="Pfam" id="PF14718">
    <property type="entry name" value="SLT_L"/>
    <property type="match status" value="1"/>
</dbReference>
<feature type="domain" description="Transglycosylase SLT" evidence="4">
    <location>
        <begin position="490"/>
        <end position="592"/>
    </location>
</feature>
<proteinExistence type="inferred from homology"/>
<dbReference type="GO" id="GO:0042597">
    <property type="term" value="C:periplasmic space"/>
    <property type="evidence" value="ECO:0007669"/>
    <property type="project" value="InterPro"/>
</dbReference>
<dbReference type="GO" id="GO:0004553">
    <property type="term" value="F:hydrolase activity, hydrolyzing O-glycosyl compounds"/>
    <property type="evidence" value="ECO:0007669"/>
    <property type="project" value="InterPro"/>
</dbReference>
<keyword evidence="7" id="KW-1185">Reference proteome</keyword>
<gene>
    <name evidence="6" type="ORF">DFR24_3048</name>
</gene>
<comment type="caution">
    <text evidence="6">The sequence shown here is derived from an EMBL/GenBank/DDBJ whole genome shotgun (WGS) entry which is preliminary data.</text>
</comment>
<dbReference type="SUPFAM" id="SSF53955">
    <property type="entry name" value="Lysozyme-like"/>
    <property type="match status" value="1"/>
</dbReference>
<evidence type="ECO:0000259" key="4">
    <source>
        <dbReference type="Pfam" id="PF01464"/>
    </source>
</evidence>
<dbReference type="InterPro" id="IPR037061">
    <property type="entry name" value="Lytic_TGlycoase_superhlx_L_sf"/>
</dbReference>
<accession>A0A4R7P4F5</accession>
<feature type="signal peptide" evidence="3">
    <location>
        <begin position="1"/>
        <end position="20"/>
    </location>
</feature>
<dbReference type="SUPFAM" id="SSF48435">
    <property type="entry name" value="Bacterial muramidases"/>
    <property type="match status" value="1"/>
</dbReference>
<organism evidence="6 7">
    <name type="scientific">Panacagrimonas perspica</name>
    <dbReference type="NCBI Taxonomy" id="381431"/>
    <lineage>
        <taxon>Bacteria</taxon>
        <taxon>Pseudomonadati</taxon>
        <taxon>Pseudomonadota</taxon>
        <taxon>Gammaproteobacteria</taxon>
        <taxon>Nevskiales</taxon>
        <taxon>Nevskiaceae</taxon>
        <taxon>Panacagrimonas</taxon>
    </lineage>
</organism>
<dbReference type="AlphaFoldDB" id="A0A4R7P4F5"/>